<protein>
    <submittedName>
        <fullName evidence="1">Uncharacterized protein</fullName>
    </submittedName>
</protein>
<feature type="non-terminal residue" evidence="1">
    <location>
        <position position="80"/>
    </location>
</feature>
<gene>
    <name evidence="1" type="ORF">MRATA1EN22A_LOCUS7346</name>
</gene>
<name>A0AC59YKI5_RANTA</name>
<reference evidence="1" key="2">
    <citation type="submission" date="2025-03" db="EMBL/GenBank/DDBJ databases">
        <authorList>
            <consortium name="ELIXIR-Norway"/>
            <consortium name="Elixir Norway"/>
        </authorList>
    </citation>
    <scope>NUCLEOTIDE SEQUENCE</scope>
</reference>
<reference evidence="1" key="1">
    <citation type="submission" date="2023-05" db="EMBL/GenBank/DDBJ databases">
        <authorList>
            <consortium name="ELIXIR-Norway"/>
        </authorList>
    </citation>
    <scope>NUCLEOTIDE SEQUENCE</scope>
</reference>
<dbReference type="Proteomes" id="UP001162501">
    <property type="component" value="Chromosome 17"/>
</dbReference>
<sequence length="80" mass="9103">QNVKSLSYKIRKKTKMTLSSLLFNKVIKVLARAIRQEKEKAYKLKRINPMMSLKRVQGFPSGPVVKSSPRKAEDTSEIPG</sequence>
<dbReference type="EMBL" id="OX596101">
    <property type="protein sequence ID" value="CAM9779770.1"/>
    <property type="molecule type" value="Genomic_DNA"/>
</dbReference>
<evidence type="ECO:0000313" key="2">
    <source>
        <dbReference type="Proteomes" id="UP001162501"/>
    </source>
</evidence>
<accession>A0AC59YKI5</accession>
<proteinExistence type="predicted"/>
<feature type="non-terminal residue" evidence="1">
    <location>
        <position position="1"/>
    </location>
</feature>
<evidence type="ECO:0000313" key="1">
    <source>
        <dbReference type="EMBL" id="CAM9779770.1"/>
    </source>
</evidence>
<organism evidence="1 2">
    <name type="scientific">Rangifer tarandus platyrhynchus</name>
    <name type="common">Svalbard reindeer</name>
    <dbReference type="NCBI Taxonomy" id="3082113"/>
    <lineage>
        <taxon>Eukaryota</taxon>
        <taxon>Metazoa</taxon>
        <taxon>Chordata</taxon>
        <taxon>Craniata</taxon>
        <taxon>Vertebrata</taxon>
        <taxon>Euteleostomi</taxon>
        <taxon>Mammalia</taxon>
        <taxon>Eutheria</taxon>
        <taxon>Laurasiatheria</taxon>
        <taxon>Artiodactyla</taxon>
        <taxon>Ruminantia</taxon>
        <taxon>Pecora</taxon>
        <taxon>Cervidae</taxon>
        <taxon>Odocoileinae</taxon>
        <taxon>Rangifer</taxon>
    </lineage>
</organism>